<protein>
    <submittedName>
        <fullName evidence="2">Uncharacterized protein</fullName>
    </submittedName>
</protein>
<name>A0ABP4G2F5_9MICO</name>
<feature type="transmembrane region" description="Helical" evidence="1">
    <location>
        <begin position="78"/>
        <end position="97"/>
    </location>
</feature>
<organism evidence="2 3">
    <name type="scientific">Rhodoglobus aureus</name>
    <dbReference type="NCBI Taxonomy" id="191497"/>
    <lineage>
        <taxon>Bacteria</taxon>
        <taxon>Bacillati</taxon>
        <taxon>Actinomycetota</taxon>
        <taxon>Actinomycetes</taxon>
        <taxon>Micrococcales</taxon>
        <taxon>Microbacteriaceae</taxon>
        <taxon>Rhodoglobus</taxon>
    </lineage>
</organism>
<keyword evidence="1" id="KW-0472">Membrane</keyword>
<evidence type="ECO:0000256" key="1">
    <source>
        <dbReference type="SAM" id="Phobius"/>
    </source>
</evidence>
<proteinExistence type="predicted"/>
<evidence type="ECO:0000313" key="2">
    <source>
        <dbReference type="EMBL" id="GAA1207209.1"/>
    </source>
</evidence>
<reference evidence="3" key="1">
    <citation type="journal article" date="2019" name="Int. J. Syst. Evol. Microbiol.">
        <title>The Global Catalogue of Microorganisms (GCM) 10K type strain sequencing project: providing services to taxonomists for standard genome sequencing and annotation.</title>
        <authorList>
            <consortium name="The Broad Institute Genomics Platform"/>
            <consortium name="The Broad Institute Genome Sequencing Center for Infectious Disease"/>
            <person name="Wu L."/>
            <person name="Ma J."/>
        </authorList>
    </citation>
    <scope>NUCLEOTIDE SEQUENCE [LARGE SCALE GENOMIC DNA]</scope>
    <source>
        <strain evidence="3">JCM 12762</strain>
    </source>
</reference>
<feature type="transmembrane region" description="Helical" evidence="1">
    <location>
        <begin position="103"/>
        <end position="119"/>
    </location>
</feature>
<dbReference type="Proteomes" id="UP001500943">
    <property type="component" value="Unassembled WGS sequence"/>
</dbReference>
<gene>
    <name evidence="2" type="ORF">GCM10009655_02870</name>
</gene>
<keyword evidence="1" id="KW-0812">Transmembrane</keyword>
<accession>A0ABP4G2F5</accession>
<keyword evidence="1" id="KW-1133">Transmembrane helix</keyword>
<feature type="transmembrane region" description="Helical" evidence="1">
    <location>
        <begin position="124"/>
        <end position="142"/>
    </location>
</feature>
<evidence type="ECO:0000313" key="3">
    <source>
        <dbReference type="Proteomes" id="UP001500943"/>
    </source>
</evidence>
<dbReference type="EMBL" id="BAAAKW010000008">
    <property type="protein sequence ID" value="GAA1207209.1"/>
    <property type="molecule type" value="Genomic_DNA"/>
</dbReference>
<feature type="transmembrane region" description="Helical" evidence="1">
    <location>
        <begin position="148"/>
        <end position="170"/>
    </location>
</feature>
<feature type="transmembrane region" description="Helical" evidence="1">
    <location>
        <begin position="49"/>
        <end position="66"/>
    </location>
</feature>
<comment type="caution">
    <text evidence="2">The sequence shown here is derived from an EMBL/GenBank/DDBJ whole genome shotgun (WGS) entry which is preliminary data.</text>
</comment>
<feature type="transmembrane region" description="Helical" evidence="1">
    <location>
        <begin position="23"/>
        <end position="43"/>
    </location>
</feature>
<keyword evidence="3" id="KW-1185">Reference proteome</keyword>
<sequence>MAGVKRYSSTPQRLELPELRGRGAHLLIWIYFITMSALALLSLDDVDSPTIVYLSVAVFGAIWFALTNDTGERVSVRVSVFVIAASVFTTLLSSWNAIHGGFSQWYVGAGALAMFYLSLRGRDLFAWVGFAAIGLAAIAWGLTTDDRLIEAILLVARQAPIVLVGSLFSFGMKRTSKKLENVHEADTARVAAEAGALARTAERSRRLAALDAAVGPQLQRIADGTELSDNDRHELLVAEARLRDSLRARQLDLPEIVAAVQRARRRGIVVLLLDDRYPLALPSEALSRVISASVRMLDSADDGTVTIRLLPAGRQLLSTLVADGDEYARVELPSLPSVATAASVT</sequence>